<keyword evidence="9" id="KW-1185">Reference proteome</keyword>
<evidence type="ECO:0000259" key="7">
    <source>
        <dbReference type="SMART" id="SM00363"/>
    </source>
</evidence>
<proteinExistence type="inferred from homology"/>
<dbReference type="PROSITE" id="PS50889">
    <property type="entry name" value="S4"/>
    <property type="match status" value="1"/>
</dbReference>
<keyword evidence="5" id="KW-0694">RNA-binding</keyword>
<evidence type="ECO:0000313" key="9">
    <source>
        <dbReference type="Proteomes" id="UP000660861"/>
    </source>
</evidence>
<dbReference type="EC" id="5.4.99.-" evidence="6"/>
<gene>
    <name evidence="8" type="ORF">H8709_02335</name>
</gene>
<dbReference type="CDD" id="cd02869">
    <property type="entry name" value="PseudoU_synth_RluA_like"/>
    <property type="match status" value="1"/>
</dbReference>
<name>A0A926ECL3_9FIRM</name>
<comment type="catalytic activity">
    <reaction evidence="1 6">
        <text>a uridine in RNA = a pseudouridine in RNA</text>
        <dbReference type="Rhea" id="RHEA:48348"/>
        <dbReference type="Rhea" id="RHEA-COMP:12068"/>
        <dbReference type="Rhea" id="RHEA-COMP:12069"/>
        <dbReference type="ChEBI" id="CHEBI:65314"/>
        <dbReference type="ChEBI" id="CHEBI:65315"/>
    </reaction>
</comment>
<evidence type="ECO:0000256" key="1">
    <source>
        <dbReference type="ARBA" id="ARBA00000073"/>
    </source>
</evidence>
<dbReference type="Proteomes" id="UP000660861">
    <property type="component" value="Unassembled WGS sequence"/>
</dbReference>
<dbReference type="InterPro" id="IPR006225">
    <property type="entry name" value="PsdUridine_synth_RluC/D"/>
</dbReference>
<dbReference type="Pfam" id="PF01479">
    <property type="entry name" value="S4"/>
    <property type="match status" value="1"/>
</dbReference>
<evidence type="ECO:0000256" key="6">
    <source>
        <dbReference type="RuleBase" id="RU362028"/>
    </source>
</evidence>
<dbReference type="InterPro" id="IPR020103">
    <property type="entry name" value="PsdUridine_synth_cat_dom_sf"/>
</dbReference>
<dbReference type="InterPro" id="IPR036986">
    <property type="entry name" value="S4_RNA-bd_sf"/>
</dbReference>
<evidence type="ECO:0000256" key="5">
    <source>
        <dbReference type="PROSITE-ProRule" id="PRU00182"/>
    </source>
</evidence>
<dbReference type="SUPFAM" id="SSF55120">
    <property type="entry name" value="Pseudouridine synthase"/>
    <property type="match status" value="1"/>
</dbReference>
<dbReference type="EMBL" id="JACRTC010000001">
    <property type="protein sequence ID" value="MBC8569661.1"/>
    <property type="molecule type" value="Genomic_DNA"/>
</dbReference>
<dbReference type="AlphaFoldDB" id="A0A926ECL3"/>
<dbReference type="SMART" id="SM00363">
    <property type="entry name" value="S4"/>
    <property type="match status" value="1"/>
</dbReference>
<comment type="similarity">
    <text evidence="2 6">Belongs to the pseudouridine synthase RluA family.</text>
</comment>
<dbReference type="Gene3D" id="3.30.2350.10">
    <property type="entry name" value="Pseudouridine synthase"/>
    <property type="match status" value="1"/>
</dbReference>
<dbReference type="GO" id="GO:0003723">
    <property type="term" value="F:RNA binding"/>
    <property type="evidence" value="ECO:0007669"/>
    <property type="project" value="UniProtKB-KW"/>
</dbReference>
<accession>A0A926ECL3</accession>
<feature type="domain" description="RNA-binding S4" evidence="7">
    <location>
        <begin position="13"/>
        <end position="73"/>
    </location>
</feature>
<reference evidence="8" key="1">
    <citation type="submission" date="2020-08" db="EMBL/GenBank/DDBJ databases">
        <title>Genome public.</title>
        <authorList>
            <person name="Liu C."/>
            <person name="Sun Q."/>
        </authorList>
    </citation>
    <scope>NUCLEOTIDE SEQUENCE</scope>
    <source>
        <strain evidence="8">NSJ-54</strain>
    </source>
</reference>
<protein>
    <recommendedName>
        <fullName evidence="6">Pseudouridine synthase</fullName>
        <ecNumber evidence="6">5.4.99.-</ecNumber>
    </recommendedName>
</protein>
<evidence type="ECO:0000256" key="3">
    <source>
        <dbReference type="ARBA" id="ARBA00023235"/>
    </source>
</evidence>
<keyword evidence="3 6" id="KW-0413">Isomerase</keyword>
<evidence type="ECO:0000256" key="2">
    <source>
        <dbReference type="ARBA" id="ARBA00010876"/>
    </source>
</evidence>
<dbReference type="PANTHER" id="PTHR21600">
    <property type="entry name" value="MITOCHONDRIAL RNA PSEUDOURIDINE SYNTHASE"/>
    <property type="match status" value="1"/>
</dbReference>
<dbReference type="GO" id="GO:0120159">
    <property type="term" value="F:rRNA pseudouridine synthase activity"/>
    <property type="evidence" value="ECO:0007669"/>
    <property type="project" value="UniProtKB-ARBA"/>
</dbReference>
<dbReference type="Pfam" id="PF00849">
    <property type="entry name" value="PseudoU_synth_2"/>
    <property type="match status" value="1"/>
</dbReference>
<dbReference type="CDD" id="cd00165">
    <property type="entry name" value="S4"/>
    <property type="match status" value="1"/>
</dbReference>
<dbReference type="Gene3D" id="3.10.290.10">
    <property type="entry name" value="RNA-binding S4 domain"/>
    <property type="match status" value="1"/>
</dbReference>
<dbReference type="InterPro" id="IPR050188">
    <property type="entry name" value="RluA_PseudoU_synthase"/>
</dbReference>
<dbReference type="NCBIfam" id="TIGR00005">
    <property type="entry name" value="rluA_subfam"/>
    <property type="match status" value="1"/>
</dbReference>
<comment type="caution">
    <text evidence="8">The sequence shown here is derived from an EMBL/GenBank/DDBJ whole genome shotgun (WGS) entry which is preliminary data.</text>
</comment>
<dbReference type="InterPro" id="IPR002942">
    <property type="entry name" value="S4_RNA-bd"/>
</dbReference>
<evidence type="ECO:0000256" key="4">
    <source>
        <dbReference type="PIRSR" id="PIRSR606225-1"/>
    </source>
</evidence>
<feature type="active site" evidence="4">
    <location>
        <position position="146"/>
    </location>
</feature>
<comment type="function">
    <text evidence="6">Responsible for synthesis of pseudouridine from uracil.</text>
</comment>
<organism evidence="8 9">
    <name type="scientific">Zongyangia hominis</name>
    <dbReference type="NCBI Taxonomy" id="2763677"/>
    <lineage>
        <taxon>Bacteria</taxon>
        <taxon>Bacillati</taxon>
        <taxon>Bacillota</taxon>
        <taxon>Clostridia</taxon>
        <taxon>Eubacteriales</taxon>
        <taxon>Oscillospiraceae</taxon>
        <taxon>Zongyangia</taxon>
    </lineage>
</organism>
<dbReference type="RefSeq" id="WP_262396757.1">
    <property type="nucleotide sequence ID" value="NZ_JACRTC010000001.1"/>
</dbReference>
<dbReference type="GO" id="GO:0000455">
    <property type="term" value="P:enzyme-directed rRNA pseudouridine synthesis"/>
    <property type="evidence" value="ECO:0007669"/>
    <property type="project" value="UniProtKB-ARBA"/>
</dbReference>
<sequence>MREYLIGKNDEGNRVDRFVSQVLPRLPKSLLYKSIRLRRIKLNGKRCEISTRLREGDVLRLYISDEFFSDAPEEKRFLLAPAVVDILYEDDNILLADKKPGLLVHEDESEQVDTLIHRIQHYLYDKGEYRPEEEHVFAPALCNRIDRNTGGIVIAAKNAASLRILNQKIKDRELHKKYLCIVHGQLPRPSDTLRAYMVKDENKNQVEVFDSPAPGRRTMVTKYRVLDEKGRFSLLEVNLITGRTHQIRAHMAHIGHPLLGDTKYGRNRDNRDTGFRYQALYSYALTFSFSTDAGILSYLDGKTFTVPDVWFQREFEEGKIH</sequence>
<dbReference type="InterPro" id="IPR006145">
    <property type="entry name" value="PsdUridine_synth_RsuA/RluA"/>
</dbReference>
<evidence type="ECO:0000313" key="8">
    <source>
        <dbReference type="EMBL" id="MBC8569661.1"/>
    </source>
</evidence>